<name>A0A919KBM2_9ACTN</name>
<dbReference type="AlphaFoldDB" id="A0A919KBM2"/>
<keyword evidence="2" id="KW-1185">Reference proteome</keyword>
<dbReference type="EMBL" id="BOMV01000136">
    <property type="protein sequence ID" value="GIF02410.1"/>
    <property type="molecule type" value="Genomic_DNA"/>
</dbReference>
<comment type="caution">
    <text evidence="1">The sequence shown here is derived from an EMBL/GenBank/DDBJ whole genome shotgun (WGS) entry which is preliminary data.</text>
</comment>
<protein>
    <submittedName>
        <fullName evidence="1">Uncharacterized protein</fullName>
    </submittedName>
</protein>
<dbReference type="Proteomes" id="UP000636960">
    <property type="component" value="Unassembled WGS sequence"/>
</dbReference>
<evidence type="ECO:0000313" key="1">
    <source>
        <dbReference type="EMBL" id="GIF02410.1"/>
    </source>
</evidence>
<evidence type="ECO:0000313" key="2">
    <source>
        <dbReference type="Proteomes" id="UP000636960"/>
    </source>
</evidence>
<gene>
    <name evidence="1" type="ORF">Ari01nite_98740</name>
</gene>
<reference evidence="1" key="1">
    <citation type="submission" date="2021-01" db="EMBL/GenBank/DDBJ databases">
        <title>Whole genome shotgun sequence of Actinoplanes rishiriensis NBRC 108556.</title>
        <authorList>
            <person name="Komaki H."/>
            <person name="Tamura T."/>
        </authorList>
    </citation>
    <scope>NUCLEOTIDE SEQUENCE</scope>
    <source>
        <strain evidence="1">NBRC 108556</strain>
    </source>
</reference>
<organism evidence="1 2">
    <name type="scientific">Paractinoplanes rishiriensis</name>
    <dbReference type="NCBI Taxonomy" id="1050105"/>
    <lineage>
        <taxon>Bacteria</taxon>
        <taxon>Bacillati</taxon>
        <taxon>Actinomycetota</taxon>
        <taxon>Actinomycetes</taxon>
        <taxon>Micromonosporales</taxon>
        <taxon>Micromonosporaceae</taxon>
        <taxon>Paractinoplanes</taxon>
    </lineage>
</organism>
<proteinExistence type="predicted"/>
<sequence>MVAVICPVASRITAEIAERLADVTVYVASDHEQQRLAPRCRTGQNFVVVSEPSP</sequence>
<accession>A0A919KBM2</accession>